<comment type="caution">
    <text evidence="6">The sequence shown here is derived from an EMBL/GenBank/DDBJ whole genome shotgun (WGS) entry which is preliminary data.</text>
</comment>
<keyword evidence="7" id="KW-1185">Reference proteome</keyword>
<dbReference type="InterPro" id="IPR017871">
    <property type="entry name" value="ABC_transporter-like_CS"/>
</dbReference>
<dbReference type="CDD" id="cd03257">
    <property type="entry name" value="ABC_NikE_OppD_transporters"/>
    <property type="match status" value="2"/>
</dbReference>
<organism evidence="6 7">
    <name type="scientific">Paeniglutamicibacter terrestris</name>
    <dbReference type="NCBI Taxonomy" id="2723403"/>
    <lineage>
        <taxon>Bacteria</taxon>
        <taxon>Bacillati</taxon>
        <taxon>Actinomycetota</taxon>
        <taxon>Actinomycetes</taxon>
        <taxon>Micrococcales</taxon>
        <taxon>Micrococcaceae</taxon>
        <taxon>Paeniglutamicibacter</taxon>
    </lineage>
</organism>
<dbReference type="Pfam" id="PF00005">
    <property type="entry name" value="ABC_tran"/>
    <property type="match status" value="2"/>
</dbReference>
<keyword evidence="4 6" id="KW-0067">ATP-binding</keyword>
<accession>A0ABX1G098</accession>
<dbReference type="PROSITE" id="PS00211">
    <property type="entry name" value="ABC_TRANSPORTER_1"/>
    <property type="match status" value="2"/>
</dbReference>
<evidence type="ECO:0000313" key="7">
    <source>
        <dbReference type="Proteomes" id="UP000746595"/>
    </source>
</evidence>
<dbReference type="NCBIfam" id="NF008453">
    <property type="entry name" value="PRK11308.1"/>
    <property type="match status" value="2"/>
</dbReference>
<dbReference type="PANTHER" id="PTHR43776">
    <property type="entry name" value="TRANSPORT ATP-BINDING PROTEIN"/>
    <property type="match status" value="1"/>
</dbReference>
<evidence type="ECO:0000256" key="1">
    <source>
        <dbReference type="ARBA" id="ARBA00005417"/>
    </source>
</evidence>
<name>A0ABX1G098_9MICC</name>
<dbReference type="Pfam" id="PF08352">
    <property type="entry name" value="oligo_HPY"/>
    <property type="match status" value="2"/>
</dbReference>
<feature type="domain" description="ABC transporter" evidence="5">
    <location>
        <begin position="8"/>
        <end position="253"/>
    </location>
</feature>
<dbReference type="PROSITE" id="PS50893">
    <property type="entry name" value="ABC_TRANSPORTER_2"/>
    <property type="match status" value="2"/>
</dbReference>
<protein>
    <submittedName>
        <fullName evidence="6">ABC transporter ATP-binding protein</fullName>
    </submittedName>
</protein>
<dbReference type="EMBL" id="JAAWVT010000001">
    <property type="protein sequence ID" value="NKG19642.1"/>
    <property type="molecule type" value="Genomic_DNA"/>
</dbReference>
<comment type="similarity">
    <text evidence="1">Belongs to the ABC transporter superfamily.</text>
</comment>
<keyword evidence="3" id="KW-0547">Nucleotide-binding</keyword>
<dbReference type="GO" id="GO:0005524">
    <property type="term" value="F:ATP binding"/>
    <property type="evidence" value="ECO:0007669"/>
    <property type="project" value="UniProtKB-KW"/>
</dbReference>
<dbReference type="Gene3D" id="3.40.50.300">
    <property type="entry name" value="P-loop containing nucleotide triphosphate hydrolases"/>
    <property type="match status" value="2"/>
</dbReference>
<evidence type="ECO:0000256" key="2">
    <source>
        <dbReference type="ARBA" id="ARBA00022448"/>
    </source>
</evidence>
<dbReference type="InterPro" id="IPR027417">
    <property type="entry name" value="P-loop_NTPase"/>
</dbReference>
<dbReference type="SMART" id="SM00382">
    <property type="entry name" value="AAA"/>
    <property type="match status" value="2"/>
</dbReference>
<dbReference type="SUPFAM" id="SSF52540">
    <property type="entry name" value="P-loop containing nucleoside triphosphate hydrolases"/>
    <property type="match status" value="2"/>
</dbReference>
<feature type="domain" description="ABC transporter" evidence="5">
    <location>
        <begin position="296"/>
        <end position="540"/>
    </location>
</feature>
<dbReference type="InterPro" id="IPR013563">
    <property type="entry name" value="Oligopep_ABC_C"/>
</dbReference>
<evidence type="ECO:0000259" key="5">
    <source>
        <dbReference type="PROSITE" id="PS50893"/>
    </source>
</evidence>
<evidence type="ECO:0000256" key="4">
    <source>
        <dbReference type="ARBA" id="ARBA00022840"/>
    </source>
</evidence>
<gene>
    <name evidence="6" type="ORF">HED64_02825</name>
</gene>
<keyword evidence="2" id="KW-0813">Transport</keyword>
<evidence type="ECO:0000256" key="3">
    <source>
        <dbReference type="ARBA" id="ARBA00022741"/>
    </source>
</evidence>
<reference evidence="6 7" key="1">
    <citation type="submission" date="2020-04" db="EMBL/GenBank/DDBJ databases">
        <title>Paeniglutamicibacter sp. ANT13_2, a novel actinomycete isolated from sediment in Antarctica.</title>
        <authorList>
            <person name="Sakdapetsiri C."/>
            <person name="Pinyakong O."/>
        </authorList>
    </citation>
    <scope>NUCLEOTIDE SEQUENCE [LARGE SCALE GENOMIC DNA]</scope>
    <source>
        <strain evidence="6 7">ANT13_2</strain>
    </source>
</reference>
<proteinExistence type="inferred from homology"/>
<evidence type="ECO:0000313" key="6">
    <source>
        <dbReference type="EMBL" id="NKG19642.1"/>
    </source>
</evidence>
<dbReference type="PANTHER" id="PTHR43776:SF7">
    <property type="entry name" value="D,D-DIPEPTIDE TRANSPORT ATP-BINDING PROTEIN DDPF-RELATED"/>
    <property type="match status" value="1"/>
</dbReference>
<dbReference type="InterPro" id="IPR050319">
    <property type="entry name" value="ABC_transp_ATP-bind"/>
</dbReference>
<dbReference type="Proteomes" id="UP000746595">
    <property type="component" value="Unassembled WGS sequence"/>
</dbReference>
<dbReference type="InterPro" id="IPR003439">
    <property type="entry name" value="ABC_transporter-like_ATP-bd"/>
</dbReference>
<dbReference type="InterPro" id="IPR003593">
    <property type="entry name" value="AAA+_ATPase"/>
</dbReference>
<sequence>MSNPTPILQVKKLSVAFGNSEVVSDVSFTLTPGECLALVGESGSGKSVTARSLIGLAGPGSTVHAESLEIGGRDVRGLSQRAWRTIRGAQVGFILQDALSSLDPLRLVGKEIDDALRLHSTGSGSQRAARVVQLLESVGLDDPVTRAGQRSGELSGGMRQRALIASAIALDPMLIIADEPTTALDATIAAAVLDLLGTLRNSGSAMLLISHDLAAVASVADSIAVMQDGRIVEYGSRDQILYDPQHPYTRALLAAVPAGKPRFTKLSPTVPANSSPVLRAPEATPDLTSVEHSPVLVARGLSKSFAVDGADSFPAVSHVDFELHPGQTLGVVGESGSGKTTTARMALGLLAPDSGTVTLFGEPWSSIPEAQRRARRSSLGAIYQDPLASFDPRLSTGALLADALSQGSTRNPRNYRDKIAELLDMVGLDPVLASRNPTTLSGGQRQRLAIARALAPNPRVLICDEPVSALDVSVQAQVLDLLDELQQRLGLSYLLISHDLSVIRHMSDQVVVMRAGAVMESGATELVFSNPQHEYTRSLLAAAPTMVPGRSA</sequence>
<dbReference type="RefSeq" id="WP_168150569.1">
    <property type="nucleotide sequence ID" value="NZ_JAAWVT010000001.1"/>
</dbReference>